<feature type="region of interest" description="Disordered" evidence="1">
    <location>
        <begin position="602"/>
        <end position="651"/>
    </location>
</feature>
<dbReference type="AlphaFoldDB" id="A0A0F8U9X2"/>
<evidence type="ECO:0000313" key="2">
    <source>
        <dbReference type="EMBL" id="KKK16559.1"/>
    </source>
</evidence>
<proteinExistence type="predicted"/>
<feature type="region of interest" description="Disordered" evidence="1">
    <location>
        <begin position="431"/>
        <end position="481"/>
    </location>
</feature>
<keyword evidence="3" id="KW-1185">Reference proteome</keyword>
<feature type="compositionally biased region" description="Low complexity" evidence="1">
    <location>
        <begin position="267"/>
        <end position="287"/>
    </location>
</feature>
<feature type="compositionally biased region" description="Basic and acidic residues" evidence="1">
    <location>
        <begin position="292"/>
        <end position="307"/>
    </location>
</feature>
<feature type="region of interest" description="Disordered" evidence="1">
    <location>
        <begin position="263"/>
        <end position="418"/>
    </location>
</feature>
<feature type="compositionally biased region" description="Basic and acidic residues" evidence="1">
    <location>
        <begin position="618"/>
        <end position="639"/>
    </location>
</feature>
<comment type="caution">
    <text evidence="2">The sequence shown here is derived from an EMBL/GenBank/DDBJ whole genome shotgun (WGS) entry which is preliminary data.</text>
</comment>
<dbReference type="OrthoDB" id="5407458at2759"/>
<accession>A0A0F8U9X2</accession>
<feature type="compositionally biased region" description="Basic and acidic residues" evidence="1">
    <location>
        <begin position="431"/>
        <end position="449"/>
    </location>
</feature>
<evidence type="ECO:0000313" key="3">
    <source>
        <dbReference type="Proteomes" id="UP000034291"/>
    </source>
</evidence>
<gene>
    <name evidence="2" type="ORF">ARAM_007109</name>
</gene>
<feature type="region of interest" description="Disordered" evidence="1">
    <location>
        <begin position="51"/>
        <end position="146"/>
    </location>
</feature>
<feature type="region of interest" description="Disordered" evidence="1">
    <location>
        <begin position="514"/>
        <end position="560"/>
    </location>
</feature>
<sequence>MSSKVPHAAFCEEYDEDAHEILPDTRLVANITGKHSKSDLRSVAVPFVEAASDSGYSSRTAATANSTQSAPSGRKSPVPLKVDTTLRRADLERVRPRGKDRTREHSARPARDDRMQVGAYPSTAGYPPSTHVPRSPSRSQRRERTYTRHFPGTCLDCDRGLYHASTPVEPRQVEYPYYPPSLHDYPPASPQTSRYPPSAVVQVSHSSRPQARGTRSNSYHANNNRPISFHGAMMPPPMGGGMAYNPPPVNHYEHGPPLSSSAYANTPSYAPSPSLYSQPSPYYGMPDGMPPPDHEERSVSRTREPHRDRGRRHSLYERPPVDEFESTSEEEEDEEEEEEEEEPLEQPQPPPPPAREPRPRPSAHSTHEEYFRTMPRPPLKHKAAPHIIQKRPELARKSATTASVTSERRPSRTLDLAELRDSLPRYEYRRSSRETVIPERNRSVRESRRPTLYHDSGRSARVAVENSRRRQPTGYDDYPVNDEIEDKQRNAEAYQASQATKPVPVPVPLTADALYKAKASSQRAESDSGSQKSRSNSSRGSDARTQNGSGVGSRAEEDNNIVMTMNGVTMSFTQESVGGKRISVRAGETGALELNIEGKRPKKYLTGGSEYTASSASRRGEFDELVRRPRGDRKSDRASRRSSRSTYNGRY</sequence>
<feature type="region of interest" description="Disordered" evidence="1">
    <location>
        <begin position="204"/>
        <end position="233"/>
    </location>
</feature>
<dbReference type="Proteomes" id="UP000034291">
    <property type="component" value="Unassembled WGS sequence"/>
</dbReference>
<dbReference type="EMBL" id="JZBS01002981">
    <property type="protein sequence ID" value="KKK16559.1"/>
    <property type="molecule type" value="Genomic_DNA"/>
</dbReference>
<feature type="compositionally biased region" description="Polar residues" evidence="1">
    <location>
        <begin position="190"/>
        <end position="199"/>
    </location>
</feature>
<feature type="compositionally biased region" description="Polar residues" evidence="1">
    <location>
        <begin position="204"/>
        <end position="226"/>
    </location>
</feature>
<reference evidence="2 3" key="1">
    <citation type="submission" date="2015-02" db="EMBL/GenBank/DDBJ databases">
        <title>Draft Genome Sequences of Two Closely-Related Aflatoxigenic Aspergillus Species Obtained from the Cote d'Ivoire.</title>
        <authorList>
            <person name="Moore G.G."/>
            <person name="Beltz S.B."/>
            <person name="Mack B.M."/>
        </authorList>
    </citation>
    <scope>NUCLEOTIDE SEQUENCE [LARGE SCALE GENOMIC DNA]</scope>
    <source>
        <strain evidence="2 3">SRRC1468</strain>
    </source>
</reference>
<feature type="region of interest" description="Disordered" evidence="1">
    <location>
        <begin position="180"/>
        <end position="199"/>
    </location>
</feature>
<organism evidence="2 3">
    <name type="scientific">Aspergillus rambellii</name>
    <dbReference type="NCBI Taxonomy" id="308745"/>
    <lineage>
        <taxon>Eukaryota</taxon>
        <taxon>Fungi</taxon>
        <taxon>Dikarya</taxon>
        <taxon>Ascomycota</taxon>
        <taxon>Pezizomycotina</taxon>
        <taxon>Eurotiomycetes</taxon>
        <taxon>Eurotiomycetidae</taxon>
        <taxon>Eurotiales</taxon>
        <taxon>Aspergillaceae</taxon>
        <taxon>Aspergillus</taxon>
        <taxon>Aspergillus subgen. Nidulantes</taxon>
    </lineage>
</organism>
<name>A0A0F8U9X2_9EURO</name>
<dbReference type="STRING" id="308745.A0A0F8U9X2"/>
<feature type="compositionally biased region" description="Low complexity" evidence="1">
    <location>
        <begin position="527"/>
        <end position="540"/>
    </location>
</feature>
<protein>
    <submittedName>
        <fullName evidence="2">Uncharacterized protein</fullName>
    </submittedName>
</protein>
<feature type="compositionally biased region" description="Basic and acidic residues" evidence="1">
    <location>
        <begin position="355"/>
        <end position="371"/>
    </location>
</feature>
<feature type="compositionally biased region" description="Basic and acidic residues" evidence="1">
    <location>
        <begin position="84"/>
        <end position="115"/>
    </location>
</feature>
<feature type="compositionally biased region" description="Basic and acidic residues" evidence="1">
    <location>
        <begin position="406"/>
        <end position="418"/>
    </location>
</feature>
<feature type="compositionally biased region" description="Acidic residues" evidence="1">
    <location>
        <begin position="322"/>
        <end position="344"/>
    </location>
</feature>
<feature type="compositionally biased region" description="Polar residues" evidence="1">
    <location>
        <begin position="54"/>
        <end position="71"/>
    </location>
</feature>
<evidence type="ECO:0000256" key="1">
    <source>
        <dbReference type="SAM" id="MobiDB-lite"/>
    </source>
</evidence>